<feature type="non-terminal residue" evidence="16">
    <location>
        <position position="846"/>
    </location>
</feature>
<comment type="caution">
    <text evidence="16">The sequence shown here is derived from an EMBL/GenBank/DDBJ whole genome shotgun (WGS) entry which is preliminary data.</text>
</comment>
<evidence type="ECO:0000256" key="3">
    <source>
        <dbReference type="ARBA" id="ARBA00022475"/>
    </source>
</evidence>
<keyword evidence="3" id="KW-1003">Cell membrane</keyword>
<feature type="domain" description="Olfactomedin-like" evidence="15">
    <location>
        <begin position="634"/>
        <end position="846"/>
    </location>
</feature>
<dbReference type="InterPro" id="IPR003598">
    <property type="entry name" value="Ig_sub2"/>
</dbReference>
<feature type="region of interest" description="Disordered" evidence="13">
    <location>
        <begin position="244"/>
        <end position="338"/>
    </location>
</feature>
<feature type="domain" description="Ig-like" evidence="14">
    <location>
        <begin position="360"/>
        <end position="457"/>
    </location>
</feature>
<dbReference type="PANTHER" id="PTHR23192:SF85">
    <property type="entry name" value="GLIOMEDIN"/>
    <property type="match status" value="1"/>
</dbReference>
<protein>
    <recommendedName>
        <fullName evidence="18">Colmedin</fullName>
    </recommendedName>
</protein>
<evidence type="ECO:0000256" key="7">
    <source>
        <dbReference type="ARBA" id="ARBA00023136"/>
    </source>
</evidence>
<keyword evidence="12" id="KW-0175">Coiled coil</keyword>
<feature type="coiled-coil region" evidence="12">
    <location>
        <begin position="75"/>
        <end position="102"/>
    </location>
</feature>
<name>A0AAV2R153_MEGNR</name>
<reference evidence="16 17" key="1">
    <citation type="submission" date="2024-05" db="EMBL/GenBank/DDBJ databases">
        <authorList>
            <person name="Wallberg A."/>
        </authorList>
    </citation>
    <scope>NUCLEOTIDE SEQUENCE [LARGE SCALE GENOMIC DNA]</scope>
</reference>
<dbReference type="PANTHER" id="PTHR23192">
    <property type="entry name" value="OLFACTOMEDIN-RELATED"/>
    <property type="match status" value="1"/>
</dbReference>
<evidence type="ECO:0000313" key="17">
    <source>
        <dbReference type="Proteomes" id="UP001497623"/>
    </source>
</evidence>
<evidence type="ECO:0000256" key="12">
    <source>
        <dbReference type="SAM" id="Coils"/>
    </source>
</evidence>
<feature type="domain" description="Ig-like" evidence="14">
    <location>
        <begin position="460"/>
        <end position="553"/>
    </location>
</feature>
<evidence type="ECO:0000259" key="15">
    <source>
        <dbReference type="PROSITE" id="PS51132"/>
    </source>
</evidence>
<keyword evidence="8" id="KW-1015">Disulfide bond</keyword>
<dbReference type="GO" id="GO:0005615">
    <property type="term" value="C:extracellular space"/>
    <property type="evidence" value="ECO:0007669"/>
    <property type="project" value="TreeGrafter"/>
</dbReference>
<dbReference type="InterPro" id="IPR007110">
    <property type="entry name" value="Ig-like_dom"/>
</dbReference>
<dbReference type="EMBL" id="CAXKWB010014646">
    <property type="protein sequence ID" value="CAL4111283.1"/>
    <property type="molecule type" value="Genomic_DNA"/>
</dbReference>
<dbReference type="InterPro" id="IPR013098">
    <property type="entry name" value="Ig_I-set"/>
</dbReference>
<keyword evidence="10" id="KW-0393">Immunoglobulin domain</keyword>
<feature type="compositionally biased region" description="Pro residues" evidence="13">
    <location>
        <begin position="196"/>
        <end position="205"/>
    </location>
</feature>
<evidence type="ECO:0000256" key="5">
    <source>
        <dbReference type="ARBA" id="ARBA00022729"/>
    </source>
</evidence>
<dbReference type="Pfam" id="PF01391">
    <property type="entry name" value="Collagen"/>
    <property type="match status" value="2"/>
</dbReference>
<dbReference type="PROSITE" id="PS51132">
    <property type="entry name" value="OLF"/>
    <property type="match status" value="1"/>
</dbReference>
<dbReference type="FunFam" id="2.60.40.10:FF:000328">
    <property type="entry name" value="CLUMA_CG000981, isoform A"/>
    <property type="match status" value="1"/>
</dbReference>
<dbReference type="InterPro" id="IPR036179">
    <property type="entry name" value="Ig-like_dom_sf"/>
</dbReference>
<dbReference type="SMART" id="SM00409">
    <property type="entry name" value="IG"/>
    <property type="match status" value="2"/>
</dbReference>
<keyword evidence="7" id="KW-0472">Membrane</keyword>
<dbReference type="GO" id="GO:0005886">
    <property type="term" value="C:plasma membrane"/>
    <property type="evidence" value="ECO:0007669"/>
    <property type="project" value="UniProtKB-SubCell"/>
</dbReference>
<comment type="subcellular location">
    <subcellularLocation>
        <location evidence="1">Cell membrane</location>
    </subcellularLocation>
    <subcellularLocation>
        <location evidence="2">Secreted</location>
    </subcellularLocation>
</comment>
<dbReference type="Pfam" id="PF07679">
    <property type="entry name" value="I-set"/>
    <property type="match status" value="1"/>
</dbReference>
<evidence type="ECO:0000256" key="13">
    <source>
        <dbReference type="SAM" id="MobiDB-lite"/>
    </source>
</evidence>
<evidence type="ECO:0000256" key="2">
    <source>
        <dbReference type="ARBA" id="ARBA00004613"/>
    </source>
</evidence>
<dbReference type="GO" id="GO:0007165">
    <property type="term" value="P:signal transduction"/>
    <property type="evidence" value="ECO:0007669"/>
    <property type="project" value="TreeGrafter"/>
</dbReference>
<dbReference type="SUPFAM" id="SSF48726">
    <property type="entry name" value="Immunoglobulin"/>
    <property type="match status" value="2"/>
</dbReference>
<evidence type="ECO:0000256" key="11">
    <source>
        <dbReference type="PROSITE-ProRule" id="PRU00446"/>
    </source>
</evidence>
<evidence type="ECO:0000256" key="1">
    <source>
        <dbReference type="ARBA" id="ARBA00004236"/>
    </source>
</evidence>
<dbReference type="SMART" id="SM00408">
    <property type="entry name" value="IGc2"/>
    <property type="match status" value="2"/>
</dbReference>
<organism evidence="16 17">
    <name type="scientific">Meganyctiphanes norvegica</name>
    <name type="common">Northern krill</name>
    <name type="synonym">Thysanopoda norvegica</name>
    <dbReference type="NCBI Taxonomy" id="48144"/>
    <lineage>
        <taxon>Eukaryota</taxon>
        <taxon>Metazoa</taxon>
        <taxon>Ecdysozoa</taxon>
        <taxon>Arthropoda</taxon>
        <taxon>Crustacea</taxon>
        <taxon>Multicrustacea</taxon>
        <taxon>Malacostraca</taxon>
        <taxon>Eumalacostraca</taxon>
        <taxon>Eucarida</taxon>
        <taxon>Euphausiacea</taxon>
        <taxon>Euphausiidae</taxon>
        <taxon>Meganyctiphanes</taxon>
    </lineage>
</organism>
<dbReference type="AlphaFoldDB" id="A0AAV2R153"/>
<comment type="caution">
    <text evidence="11">Lacks conserved residue(s) required for the propagation of feature annotation.</text>
</comment>
<feature type="region of interest" description="Disordered" evidence="13">
    <location>
        <begin position="107"/>
        <end position="139"/>
    </location>
</feature>
<dbReference type="InterPro" id="IPR050605">
    <property type="entry name" value="Olfactomedin-like_domain"/>
</dbReference>
<keyword evidence="5" id="KW-0732">Signal</keyword>
<dbReference type="Proteomes" id="UP001497623">
    <property type="component" value="Unassembled WGS sequence"/>
</dbReference>
<dbReference type="Pfam" id="PF13927">
    <property type="entry name" value="Ig_3"/>
    <property type="match status" value="1"/>
</dbReference>
<keyword evidence="4" id="KW-0964">Secreted</keyword>
<dbReference type="Gene3D" id="2.60.40.10">
    <property type="entry name" value="Immunoglobulins"/>
    <property type="match status" value="2"/>
</dbReference>
<evidence type="ECO:0000256" key="4">
    <source>
        <dbReference type="ARBA" id="ARBA00022525"/>
    </source>
</evidence>
<dbReference type="InterPro" id="IPR008160">
    <property type="entry name" value="Collagen"/>
</dbReference>
<evidence type="ECO:0000256" key="8">
    <source>
        <dbReference type="ARBA" id="ARBA00023157"/>
    </source>
</evidence>
<dbReference type="InterPro" id="IPR013783">
    <property type="entry name" value="Ig-like_fold"/>
</dbReference>
<keyword evidence="6" id="KW-0677">Repeat</keyword>
<evidence type="ECO:0008006" key="18">
    <source>
        <dbReference type="Google" id="ProtNLM"/>
    </source>
</evidence>
<dbReference type="PROSITE" id="PS50835">
    <property type="entry name" value="IG_LIKE"/>
    <property type="match status" value="2"/>
</dbReference>
<evidence type="ECO:0000313" key="16">
    <source>
        <dbReference type="EMBL" id="CAL4111283.1"/>
    </source>
</evidence>
<dbReference type="SMART" id="SM00284">
    <property type="entry name" value="OLF"/>
    <property type="match status" value="1"/>
</dbReference>
<evidence type="ECO:0000259" key="14">
    <source>
        <dbReference type="PROSITE" id="PS50835"/>
    </source>
</evidence>
<dbReference type="CDD" id="cd00096">
    <property type="entry name" value="Ig"/>
    <property type="match status" value="1"/>
</dbReference>
<keyword evidence="9" id="KW-0325">Glycoprotein</keyword>
<proteinExistence type="predicted"/>
<dbReference type="Pfam" id="PF02191">
    <property type="entry name" value="OLF"/>
    <property type="match status" value="1"/>
</dbReference>
<accession>A0AAV2R153</accession>
<gene>
    <name evidence="16" type="ORF">MNOR_LOCUS19599</name>
</gene>
<feature type="region of interest" description="Disordered" evidence="13">
    <location>
        <begin position="192"/>
        <end position="227"/>
    </location>
</feature>
<evidence type="ECO:0000256" key="10">
    <source>
        <dbReference type="ARBA" id="ARBA00023319"/>
    </source>
</evidence>
<evidence type="ECO:0000256" key="9">
    <source>
        <dbReference type="ARBA" id="ARBA00023180"/>
    </source>
</evidence>
<keyword evidence="17" id="KW-1185">Reference proteome</keyword>
<dbReference type="InterPro" id="IPR003599">
    <property type="entry name" value="Ig_sub"/>
</dbReference>
<dbReference type="InterPro" id="IPR003112">
    <property type="entry name" value="Olfac-like_dom"/>
</dbReference>
<evidence type="ECO:0000256" key="6">
    <source>
        <dbReference type="ARBA" id="ARBA00022737"/>
    </source>
</evidence>
<sequence length="846" mass="94038">MKHDKFPSPVSEDDLTTQKCSTGDLPSPFMQRLLYSTVCLLLLGEISSFVFLYSRMTSIEAISPWRTIEFQRGAIDVQRTSIQAQKEEFKALERRVLSLESQQLLHEQRKQQGPQIPSAPLGPDSHSRSRYKRRASDTSYVSNLEDGSLQLQLQDQAIDQDGLSEIDRSLLQLNSIVRIPYEQIQDFCAKTRSSCPPGPVGPPGPTGTHGSAGHRGDRGDMGMPGRDGPRGLTGMPGKLGPIGPMGNKGKQGPAGIDGRDGLPGEPGLDGIPGRNGLDGVPGADGLNGIPGMDGTPGINGTHGFPGDKGDRGHRGVQGPRGIAGPRGRLGKNGTPGTPGIPGITTYHVNGTEPDKLLIAPSIPGSTKNRPRRRKPIIVREGDNVRLRCQASGEPRPTIEWSREDGGAIPTGKWKDGSVNSHIFNMTHIRRDHTGVYRCEAYNGIPPNDYKTFNVEVHFDPYVRVNDWKVGTYNGSEAHLECHVEGFPSVVTYWEDKHGRILDNSTKHQIHYYQDQNFGWKSSMSLLIQEIDGKDFGDYHCVAKNELSVTRGLVKVHEIDPHLWNPSTGKQEPHIFGSLPPALVDLFDDLCPPPIVCPDCPKIPKCAEGHGALYGLRVEQFGNDTYPGFKNRSLDCMLSAVGKPVYHRHTDSKYGSWMRDPHPKDPTADTKYWTTDTEIPNLLFEFSDKNRYRKNKPSRNYSLPHQFTGNSMVVYNGSFYYQSHMQQKIIKYDLLTGSESNITVPELAVNGSNYLYKGAGRDYIDLNTDENGLWAIYGLPSNNNTIIMKIDPWTMKVEYAWNISLSNHKFGELFITCGVLYGIDSVQDRDTKIRFQFKNFRLRGFLN</sequence>